<dbReference type="InterPro" id="IPR029063">
    <property type="entry name" value="SAM-dependent_MTases_sf"/>
</dbReference>
<comment type="caution">
    <text evidence="1">The sequence shown here is derived from an EMBL/GenBank/DDBJ whole genome shotgun (WGS) entry which is preliminary data.</text>
</comment>
<dbReference type="Proteomes" id="UP000230405">
    <property type="component" value="Unassembled WGS sequence"/>
</dbReference>
<proteinExistence type="predicted"/>
<sequence>MIQKKCLFCQGQNLPQLIYQQNFRTDQINKEIFSARRQTEHWHYQLWRCPCSDLVFSSPIFSPEELSHLYQDSDQNYDWLTPFINKSYLQYLNNLLITNQQWHSALDIGCGNGFFLSALASYGFTELAGIEPSQSAIAKAGELEDKIFNGFIEDYHTDKTFDLITCFQTLDHVSNPQEVINKTFKLLKPNGLGYFIVHNERGLSRWLFGEKSPIYDVEHIYLFNKKNLTRMMTEAGFQVLKVFSVKNNYPLSYWLSMSPLPFKKQLINFFTKFGLLNKLINLNAGNVGIFITK</sequence>
<dbReference type="Gene3D" id="3.40.50.150">
    <property type="entry name" value="Vaccinia Virus protein VP39"/>
    <property type="match status" value="1"/>
</dbReference>
<dbReference type="PANTHER" id="PTHR43861">
    <property type="entry name" value="TRANS-ACONITATE 2-METHYLTRANSFERASE-RELATED"/>
    <property type="match status" value="1"/>
</dbReference>
<dbReference type="PANTHER" id="PTHR43861:SF6">
    <property type="entry name" value="METHYLTRANSFERASE TYPE 11"/>
    <property type="match status" value="1"/>
</dbReference>
<dbReference type="AlphaFoldDB" id="A0A2M7VDG5"/>
<dbReference type="EMBL" id="PFPO01000088">
    <property type="protein sequence ID" value="PIZ98431.1"/>
    <property type="molecule type" value="Genomic_DNA"/>
</dbReference>
<dbReference type="CDD" id="cd02440">
    <property type="entry name" value="AdoMet_MTases"/>
    <property type="match status" value="1"/>
</dbReference>
<name>A0A2M7VDG5_9BACT</name>
<evidence type="ECO:0000313" key="1">
    <source>
        <dbReference type="EMBL" id="PIZ98431.1"/>
    </source>
</evidence>
<dbReference type="Pfam" id="PF13489">
    <property type="entry name" value="Methyltransf_23"/>
    <property type="match status" value="1"/>
</dbReference>
<dbReference type="SUPFAM" id="SSF53335">
    <property type="entry name" value="S-adenosyl-L-methionine-dependent methyltransferases"/>
    <property type="match status" value="1"/>
</dbReference>
<reference evidence="2" key="1">
    <citation type="submission" date="2017-09" db="EMBL/GenBank/DDBJ databases">
        <title>Depth-based differentiation of microbial function through sediment-hosted aquifers and enrichment of novel symbionts in the deep terrestrial subsurface.</title>
        <authorList>
            <person name="Probst A.J."/>
            <person name="Ladd B."/>
            <person name="Jarett J.K."/>
            <person name="Geller-Mcgrath D.E."/>
            <person name="Sieber C.M.K."/>
            <person name="Emerson J.B."/>
            <person name="Anantharaman K."/>
            <person name="Thomas B.C."/>
            <person name="Malmstrom R."/>
            <person name="Stieglmeier M."/>
            <person name="Klingl A."/>
            <person name="Woyke T."/>
            <person name="Ryan C.M."/>
            <person name="Banfield J.F."/>
        </authorList>
    </citation>
    <scope>NUCLEOTIDE SEQUENCE [LARGE SCALE GENOMIC DNA]</scope>
</reference>
<evidence type="ECO:0008006" key="3">
    <source>
        <dbReference type="Google" id="ProtNLM"/>
    </source>
</evidence>
<evidence type="ECO:0000313" key="2">
    <source>
        <dbReference type="Proteomes" id="UP000230405"/>
    </source>
</evidence>
<gene>
    <name evidence="1" type="ORF">COX77_04570</name>
</gene>
<organism evidence="1 2">
    <name type="scientific">Candidatus Komeilibacteria bacterium CG_4_10_14_0_2_um_filter_37_10</name>
    <dbReference type="NCBI Taxonomy" id="1974470"/>
    <lineage>
        <taxon>Bacteria</taxon>
        <taxon>Candidatus Komeiliibacteriota</taxon>
    </lineage>
</organism>
<accession>A0A2M7VDG5</accession>
<protein>
    <recommendedName>
        <fullName evidence="3">Class I SAM-dependent methyltransferase</fullName>
    </recommendedName>
</protein>